<dbReference type="Proteomes" id="UP001204746">
    <property type="component" value="Unassembled WGS sequence"/>
</dbReference>
<protein>
    <submittedName>
        <fullName evidence="1">Uncharacterized protein</fullName>
    </submittedName>
</protein>
<evidence type="ECO:0000313" key="2">
    <source>
        <dbReference type="Proteomes" id="UP001204746"/>
    </source>
</evidence>
<sequence length="101" mass="11009">MKDSRWAALSEDERLDALGRLLTDAEIPMRLRAAGVIVLLYAQPVSRIVRLSVDDVIRDDDAVLLRLGEPASPVPAPVTPAASSGVRCARPWGGRPFVHRL</sequence>
<accession>A0ABT1VC00</accession>
<gene>
    <name evidence="1" type="ORF">NP777_40055</name>
</gene>
<keyword evidence="2" id="KW-1185">Reference proteome</keyword>
<comment type="caution">
    <text evidence="1">The sequence shown here is derived from an EMBL/GenBank/DDBJ whole genome shotgun (WGS) entry which is preliminary data.</text>
</comment>
<reference evidence="1 2" key="1">
    <citation type="submission" date="2022-07" db="EMBL/GenBank/DDBJ databases">
        <authorList>
            <person name="Phongsopitanun W."/>
            <person name="Tanasupawat S."/>
        </authorList>
    </citation>
    <scope>NUCLEOTIDE SEQUENCE [LARGE SCALE GENOMIC DNA]</scope>
    <source>
        <strain evidence="1 2">RCU-064</strain>
    </source>
</reference>
<proteinExistence type="predicted"/>
<evidence type="ECO:0000313" key="1">
    <source>
        <dbReference type="EMBL" id="MCQ8194324.1"/>
    </source>
</evidence>
<organism evidence="1 2">
    <name type="scientific">Streptomyces rugosispiralis</name>
    <dbReference type="NCBI Taxonomy" id="2967341"/>
    <lineage>
        <taxon>Bacteria</taxon>
        <taxon>Bacillati</taxon>
        <taxon>Actinomycetota</taxon>
        <taxon>Actinomycetes</taxon>
        <taxon>Kitasatosporales</taxon>
        <taxon>Streptomycetaceae</taxon>
        <taxon>Streptomyces</taxon>
    </lineage>
</organism>
<dbReference type="EMBL" id="JANIAA010000045">
    <property type="protein sequence ID" value="MCQ8194324.1"/>
    <property type="molecule type" value="Genomic_DNA"/>
</dbReference>
<dbReference type="RefSeq" id="WP_256655095.1">
    <property type="nucleotide sequence ID" value="NZ_JANIAA010000045.1"/>
</dbReference>
<name>A0ABT1VC00_9ACTN</name>